<evidence type="ECO:0000256" key="1">
    <source>
        <dbReference type="SAM" id="Coils"/>
    </source>
</evidence>
<evidence type="ECO:0000313" key="4">
    <source>
        <dbReference type="Proteomes" id="UP000288716"/>
    </source>
</evidence>
<feature type="coiled-coil region" evidence="1">
    <location>
        <begin position="59"/>
        <end position="148"/>
    </location>
</feature>
<dbReference type="OrthoDB" id="311279at2759"/>
<name>A0A443RYZ7_9ACAR</name>
<dbReference type="Proteomes" id="UP000288716">
    <property type="component" value="Unassembled WGS sequence"/>
</dbReference>
<feature type="coiled-coil region" evidence="1">
    <location>
        <begin position="257"/>
        <end position="334"/>
    </location>
</feature>
<gene>
    <name evidence="3" type="ORF">B4U80_07190</name>
</gene>
<comment type="caution">
    <text evidence="3">The sequence shown here is derived from an EMBL/GenBank/DDBJ whole genome shotgun (WGS) entry which is preliminary data.</text>
</comment>
<feature type="coiled-coil region" evidence="1">
    <location>
        <begin position="183"/>
        <end position="224"/>
    </location>
</feature>
<organism evidence="3 4">
    <name type="scientific">Leptotrombidium deliense</name>
    <dbReference type="NCBI Taxonomy" id="299467"/>
    <lineage>
        <taxon>Eukaryota</taxon>
        <taxon>Metazoa</taxon>
        <taxon>Ecdysozoa</taxon>
        <taxon>Arthropoda</taxon>
        <taxon>Chelicerata</taxon>
        <taxon>Arachnida</taxon>
        <taxon>Acari</taxon>
        <taxon>Acariformes</taxon>
        <taxon>Trombidiformes</taxon>
        <taxon>Prostigmata</taxon>
        <taxon>Anystina</taxon>
        <taxon>Parasitengona</taxon>
        <taxon>Trombiculoidea</taxon>
        <taxon>Trombiculidae</taxon>
        <taxon>Leptotrombidium</taxon>
    </lineage>
</organism>
<dbReference type="VEuPathDB" id="VectorBase:LDEU011551"/>
<sequence length="371" mass="45014">MLSSKEQELQKLLAEERHRSEQRKSNYQALKEEHIKLQRDFLTLQTDMKHILEETKVIKEQKESDVNALKLAVEEKEKIAERLRKELEERDPVTIKAKFALELQEPITKLEKEKEFISREKERLEYELKMCKQKIGHLEKELIDASERAKLAFDAEVNLVRREKEELRLKYLEVCQTPDNQRLLNLSEENLRLQNKVKGYQKTLDEAENQYRKIESKLELILNQQEKSEEVHESDLKTFKVTIETLREENINFDSLLKLNRREKEELIKELKRMEKDVEKLRKEIDEKEKRFEEEKDKMKRLIVRERLNYENEKEALNEEIKKLRMESESKTEQISKFDQLSIVREKEVQVQINVVKQQEWEQRILIERDR</sequence>
<dbReference type="EMBL" id="NCKV01017237">
    <property type="protein sequence ID" value="RWS20489.1"/>
    <property type="molecule type" value="Genomic_DNA"/>
</dbReference>
<evidence type="ECO:0000256" key="2">
    <source>
        <dbReference type="SAM" id="MobiDB-lite"/>
    </source>
</evidence>
<keyword evidence="4" id="KW-1185">Reference proteome</keyword>
<dbReference type="AlphaFoldDB" id="A0A443RYZ7"/>
<feature type="region of interest" description="Disordered" evidence="2">
    <location>
        <begin position="1"/>
        <end position="25"/>
    </location>
</feature>
<evidence type="ECO:0000313" key="3">
    <source>
        <dbReference type="EMBL" id="RWS20489.1"/>
    </source>
</evidence>
<dbReference type="STRING" id="299467.A0A443RYZ7"/>
<reference evidence="3 4" key="1">
    <citation type="journal article" date="2018" name="Gigascience">
        <title>Genomes of trombidid mites reveal novel predicted allergens and laterally-transferred genes associated with secondary metabolism.</title>
        <authorList>
            <person name="Dong X."/>
            <person name="Chaisiri K."/>
            <person name="Xia D."/>
            <person name="Armstrong S.D."/>
            <person name="Fang Y."/>
            <person name="Donnelly M.J."/>
            <person name="Kadowaki T."/>
            <person name="McGarry J.W."/>
            <person name="Darby A.C."/>
            <person name="Makepeace B.L."/>
        </authorList>
    </citation>
    <scope>NUCLEOTIDE SEQUENCE [LARGE SCALE GENOMIC DNA]</scope>
    <source>
        <strain evidence="3">UoL-UT</strain>
    </source>
</reference>
<keyword evidence="1" id="KW-0175">Coiled coil</keyword>
<protein>
    <submittedName>
        <fullName evidence="3">Uncharacterized protein</fullName>
    </submittedName>
</protein>
<proteinExistence type="predicted"/>
<accession>A0A443RYZ7</accession>